<evidence type="ECO:0000313" key="8">
    <source>
        <dbReference type="Proteomes" id="UP001152747"/>
    </source>
</evidence>
<feature type="region of interest" description="Disordered" evidence="5">
    <location>
        <begin position="1"/>
        <end position="23"/>
    </location>
</feature>
<keyword evidence="2" id="KW-0238">DNA-binding</keyword>
<evidence type="ECO:0000313" key="7">
    <source>
        <dbReference type="EMBL" id="CAI5442882.1"/>
    </source>
</evidence>
<comment type="caution">
    <text evidence="7">The sequence shown here is derived from an EMBL/GenBank/DDBJ whole genome shotgun (WGS) entry which is preliminary data.</text>
</comment>
<dbReference type="InterPro" id="IPR049401">
    <property type="entry name" value="DZF_dom_N"/>
</dbReference>
<dbReference type="EMBL" id="CANHGI010000002">
    <property type="protein sequence ID" value="CAI5442882.1"/>
    <property type="molecule type" value="Genomic_DNA"/>
</dbReference>
<organism evidence="7 8">
    <name type="scientific">Caenorhabditis angaria</name>
    <dbReference type="NCBI Taxonomy" id="860376"/>
    <lineage>
        <taxon>Eukaryota</taxon>
        <taxon>Metazoa</taxon>
        <taxon>Ecdysozoa</taxon>
        <taxon>Nematoda</taxon>
        <taxon>Chromadorea</taxon>
        <taxon>Rhabditida</taxon>
        <taxon>Rhabditina</taxon>
        <taxon>Rhabditomorpha</taxon>
        <taxon>Rhabditoidea</taxon>
        <taxon>Rhabditidae</taxon>
        <taxon>Peloderinae</taxon>
        <taxon>Caenorhabditis</taxon>
    </lineage>
</organism>
<evidence type="ECO:0000256" key="4">
    <source>
        <dbReference type="ARBA" id="ARBA00023163"/>
    </source>
</evidence>
<dbReference type="SMART" id="SM00572">
    <property type="entry name" value="DZF"/>
    <property type="match status" value="1"/>
</dbReference>
<feature type="compositionally biased region" description="Basic residues" evidence="5">
    <location>
        <begin position="1"/>
        <end position="18"/>
    </location>
</feature>
<evidence type="ECO:0000256" key="3">
    <source>
        <dbReference type="ARBA" id="ARBA00023159"/>
    </source>
</evidence>
<evidence type="ECO:0000256" key="2">
    <source>
        <dbReference type="ARBA" id="ARBA00023125"/>
    </source>
</evidence>
<keyword evidence="3" id="KW-0010">Activator</keyword>
<evidence type="ECO:0000259" key="6">
    <source>
        <dbReference type="SMART" id="SM00572"/>
    </source>
</evidence>
<dbReference type="GO" id="GO:0003725">
    <property type="term" value="F:double-stranded RNA binding"/>
    <property type="evidence" value="ECO:0007669"/>
    <property type="project" value="TreeGrafter"/>
</dbReference>
<dbReference type="GO" id="GO:0071013">
    <property type="term" value="C:catalytic step 2 spliceosome"/>
    <property type="evidence" value="ECO:0007669"/>
    <property type="project" value="TreeGrafter"/>
</dbReference>
<dbReference type="GO" id="GO:0045893">
    <property type="term" value="P:positive regulation of DNA-templated transcription"/>
    <property type="evidence" value="ECO:0007669"/>
    <property type="project" value="TreeGrafter"/>
</dbReference>
<sequence>MSGKRGRRHRGGINKRKPPMPIYPPLAQAPIKPPFFDVVMLHDSFDGTKNNLDAAFEKEIIDKAKKKKKSTYISCENKNWRAQRAYYQCTKPGRRGESFSGYTTLNTSAKSDIALQLCTLPSFKTLSTISKRVIGNIQQKSNFKDVITAVNHDYGCCIMTPNAQSRILVTILPEISEKLEPDLHLWEKKLMINYFSIRHSELFQEVIESVDSHAKNRLLDLQSLSIWNIHFLAFYSLLNDLLKSLFQVSPEEPNTLSFEEPVATSKVADDDVPVPVATSTVQSISEVTSGYSVNSNQVCQNGQLWIMCFSFFKMSKQFGCQQAMPNQHIIRNALLLLLLCVYDLPQCQPTVTPIQHFIYQQSDSMINNILIILSLFHQENLNIVVVERRQPRRFLRPSIDSAFAAPFHRRAFVSDVYSDNKRTDQGKIEFGNSRVAQGDRTFVVDGAFKGARRFDFHSNINDVFPKSETQLEIEGSGYNPQKGFEDREEPHFVEDEGAEKRVLVCRKRYAPTSKFKLTKTVKLSSSHSFSTWDNDQFAACLIGEQFDTTINSFSPIFGNSSTSADVTVGGYDFVSSSTTSSPIGENQTTSKPITVIVGTTISYREPRLTGRKLNIEKALAAIKMMNGDE</sequence>
<accession>A0A9P1MX27</accession>
<dbReference type="GO" id="GO:0003677">
    <property type="term" value="F:DNA binding"/>
    <property type="evidence" value="ECO:0007669"/>
    <property type="project" value="UniProtKB-KW"/>
</dbReference>
<dbReference type="PANTHER" id="PTHR46447:SF1">
    <property type="entry name" value="INTERLEUKIN ENHANCER-BINDING FACTOR 2"/>
    <property type="match status" value="1"/>
</dbReference>
<evidence type="ECO:0000256" key="5">
    <source>
        <dbReference type="SAM" id="MobiDB-lite"/>
    </source>
</evidence>
<keyword evidence="4" id="KW-0804">Transcription</keyword>
<dbReference type="Pfam" id="PF07528">
    <property type="entry name" value="DZF_N"/>
    <property type="match status" value="1"/>
</dbReference>
<dbReference type="InterPro" id="IPR006561">
    <property type="entry name" value="DZF_dom"/>
</dbReference>
<dbReference type="OrthoDB" id="5775647at2759"/>
<dbReference type="InterPro" id="IPR052134">
    <property type="entry name" value="ILF2"/>
</dbReference>
<dbReference type="PANTHER" id="PTHR46447">
    <property type="entry name" value="INTERLEUKIN ENHANCER-BINDING FACTOR"/>
    <property type="match status" value="1"/>
</dbReference>
<dbReference type="Gene3D" id="3.30.460.10">
    <property type="entry name" value="Beta Polymerase, domain 2"/>
    <property type="match status" value="1"/>
</dbReference>
<evidence type="ECO:0000256" key="1">
    <source>
        <dbReference type="ARBA" id="ARBA00023015"/>
    </source>
</evidence>
<name>A0A9P1MX27_9PELO</name>
<feature type="domain" description="DZF" evidence="6">
    <location>
        <begin position="94"/>
        <end position="326"/>
    </location>
</feature>
<dbReference type="InterPro" id="IPR043519">
    <property type="entry name" value="NT_sf"/>
</dbReference>
<gene>
    <name evidence="7" type="ORF">CAMP_LOCUS5519</name>
</gene>
<protein>
    <recommendedName>
        <fullName evidence="6">DZF domain-containing protein</fullName>
    </recommendedName>
</protein>
<dbReference type="AlphaFoldDB" id="A0A9P1MX27"/>
<proteinExistence type="predicted"/>
<keyword evidence="1" id="KW-0805">Transcription regulation</keyword>
<keyword evidence="8" id="KW-1185">Reference proteome</keyword>
<reference evidence="7" key="1">
    <citation type="submission" date="2022-11" db="EMBL/GenBank/DDBJ databases">
        <authorList>
            <person name="Kikuchi T."/>
        </authorList>
    </citation>
    <scope>NUCLEOTIDE SEQUENCE</scope>
    <source>
        <strain evidence="7">PS1010</strain>
    </source>
</reference>
<dbReference type="Proteomes" id="UP001152747">
    <property type="component" value="Unassembled WGS sequence"/>
</dbReference>